<feature type="compositionally biased region" description="Basic and acidic residues" evidence="10">
    <location>
        <begin position="880"/>
        <end position="890"/>
    </location>
</feature>
<accession>A0A377Q7S2</accession>
<feature type="compositionally biased region" description="Low complexity" evidence="10">
    <location>
        <begin position="860"/>
        <end position="879"/>
    </location>
</feature>
<reference evidence="13 15" key="2">
    <citation type="submission" date="2019-03" db="EMBL/GenBank/DDBJ databases">
        <title>Genomic Encyclopedia of Type Strains, Phase IV (KMG-IV): sequencing the most valuable type-strain genomes for metagenomic binning, comparative biology and taxonomic classification.</title>
        <authorList>
            <person name="Goeker M."/>
        </authorList>
    </citation>
    <scope>NUCLEOTIDE SEQUENCE [LARGE SCALE GENOMIC DNA]</scope>
    <source>
        <strain evidence="13 15">DSM 3764</strain>
    </source>
</reference>
<comment type="subcellular location">
    <subcellularLocation>
        <location evidence="8">Cytoplasm</location>
    </subcellularLocation>
</comment>
<dbReference type="PROSITE" id="PS52040">
    <property type="entry name" value="TOPO_IIA"/>
    <property type="match status" value="1"/>
</dbReference>
<gene>
    <name evidence="8 12" type="primary">gyrA</name>
    <name evidence="13" type="ORF">EV682_102310</name>
    <name evidence="12" type="ORF">NCTC11159_01835</name>
</gene>
<comment type="function">
    <text evidence="8">A type II topoisomerase that negatively supercoils closed circular double-stranded (ds) DNA in an ATP-dependent manner to modulate DNA topology and maintain chromosomes in an underwound state. Negative supercoiling favors strand separation, and DNA replication, transcription, recombination and repair, all of which involve strand separation. Also able to catalyze the interconversion of other topological isomers of dsDNA rings, including catenanes and knotted rings. Type II topoisomerases break and join 2 DNA strands simultaneously in an ATP-dependent manner.</text>
</comment>
<dbReference type="InterPro" id="IPR002205">
    <property type="entry name" value="Topo_IIA_dom_A"/>
</dbReference>
<dbReference type="InterPro" id="IPR006691">
    <property type="entry name" value="GyrA/parC_rep"/>
</dbReference>
<comment type="subunit">
    <text evidence="8">Heterotetramer, composed of two GyrA and two GyrB chains. In the heterotetramer, GyrA contains the active site tyrosine that forms a transient covalent intermediate with DNA, while GyrB binds cofactors and catalyzes ATP hydrolysis.</text>
</comment>
<dbReference type="Gene3D" id="1.10.268.10">
    <property type="entry name" value="Topoisomerase, domain 3"/>
    <property type="match status" value="1"/>
</dbReference>
<evidence type="ECO:0000256" key="6">
    <source>
        <dbReference type="ARBA" id="ARBA00023125"/>
    </source>
</evidence>
<evidence type="ECO:0000256" key="2">
    <source>
        <dbReference type="ARBA" id="ARBA00008263"/>
    </source>
</evidence>
<evidence type="ECO:0000256" key="10">
    <source>
        <dbReference type="SAM" id="MobiDB-lite"/>
    </source>
</evidence>
<evidence type="ECO:0000256" key="1">
    <source>
        <dbReference type="ARBA" id="ARBA00000185"/>
    </source>
</evidence>
<dbReference type="Proteomes" id="UP000295794">
    <property type="component" value="Unassembled WGS sequence"/>
</dbReference>
<dbReference type="SUPFAM" id="SSF101904">
    <property type="entry name" value="GyrA/ParC C-terminal domain-like"/>
    <property type="match status" value="1"/>
</dbReference>
<dbReference type="EMBL" id="UGHR01000001">
    <property type="protein sequence ID" value="STQ90768.1"/>
    <property type="molecule type" value="Genomic_DNA"/>
</dbReference>
<dbReference type="Gene3D" id="3.30.1360.40">
    <property type="match status" value="1"/>
</dbReference>
<feature type="short sequence motif" description="GyrA-box" evidence="8">
    <location>
        <begin position="561"/>
        <end position="567"/>
    </location>
</feature>
<dbReference type="FunFam" id="2.120.10.90:FF:000004">
    <property type="entry name" value="DNA gyrase subunit A"/>
    <property type="match status" value="1"/>
</dbReference>
<dbReference type="InterPro" id="IPR035516">
    <property type="entry name" value="Gyrase/topoIV_suA_C"/>
</dbReference>
<name>A0A377Q7S2_9NEIS</name>
<keyword evidence="15" id="KW-1185">Reference proteome</keyword>
<sequence>MLENFAKETIPVSLEEEMRRSYLDYAMSVIVGRALPDVRDGLKPVHRRILFAMHESNNVWNRSYVKCARVIGDVLGKYHPHGDTAAYEALVRMAQDFSLRYPLIDGQGNFGSIDGDSAAAYRYTECRLEKISSELLADIDKETVDFTPNYDEKELEPTVLPTRVPNLLINGSSGIAVGMATNIPPHNLTEVIDACLALLANSELTIDEIIDIIPAPDFPTAGIIYGIHGVREGYRTGRGRVIMRARTHFEDVSRDKQAIIVDELPYQVNKARLLERIAELVREKTIEGITEIRDESDKSGMRVVIELKRSEVAEVILNNLYKHTQLQDSFGINMVALVDGQPRLLNIKQVLECFLRHRREVVTRRTVFELRKARERGHILEGLAVALSNVDEIIALIKAAPTPAEAKISLMSRTWRSELVEDMLSRTDVSASRPDGLAAEFGFDPQNGYRLSEVQTQAILELRLQRLTGLEQDKIVSEYRDVMEKILDLLDILAREERVSEIIVTEMNEVKTAFGDVRKSEIIAYGEDLSLEDLITPQDMVVTLTHSGYMKATPADEYRSQRRGGRGKQAAATKEDDFIDKLFVANTHDYVLCFSSHGRVYWLKVYNVPQGGRNSRGKPIVNLLPLQEGEKISAILPVKEFTEDQFVFMATAMGTVKKTSLVHFSRPMKKGIIACGLDMDDYLVGVELTHGGDQIMMFSDAGKSVRFHEGDVRAMGRTATGVRGMMLQEGQKVISLLVAERDDQQVLAATENGYGKRTPVGDYRLTSRGTQGVIAIDTGDRNGKLVAATLVEDSDDVMLITTGGVLIRTKVAEIRETGRAAQGVRLINLDEGEHLSGLEKVCETDSDDDLLEDDELLAEGEVAAADAAPAEGDAPAAEGGAEKGDEPAAE</sequence>
<dbReference type="InterPro" id="IPR013757">
    <property type="entry name" value="Topo_IIA_A_a_sf"/>
</dbReference>
<proteinExistence type="inferred from homology"/>
<reference evidence="12 14" key="1">
    <citation type="submission" date="2018-06" db="EMBL/GenBank/DDBJ databases">
        <authorList>
            <consortium name="Pathogen Informatics"/>
            <person name="Doyle S."/>
        </authorList>
    </citation>
    <scope>NUCLEOTIDE SEQUENCE [LARGE SCALE GENOMIC DNA]</scope>
    <source>
        <strain evidence="12 14">NCTC11159</strain>
    </source>
</reference>
<dbReference type="NCBIfam" id="NF004044">
    <property type="entry name" value="PRK05561.1"/>
    <property type="match status" value="1"/>
</dbReference>
<dbReference type="Pfam" id="PF00521">
    <property type="entry name" value="DNA_topoisoIV"/>
    <property type="match status" value="1"/>
</dbReference>
<evidence type="ECO:0000313" key="12">
    <source>
        <dbReference type="EMBL" id="STQ90768.1"/>
    </source>
</evidence>
<dbReference type="NCBIfam" id="TIGR01063">
    <property type="entry name" value="gyrA"/>
    <property type="match status" value="1"/>
</dbReference>
<dbReference type="Gene3D" id="2.120.10.90">
    <property type="entry name" value="DNA gyrase/topoisomerase IV, subunit A, C-terminal"/>
    <property type="match status" value="1"/>
</dbReference>
<evidence type="ECO:0000313" key="14">
    <source>
        <dbReference type="Proteomes" id="UP000255108"/>
    </source>
</evidence>
<keyword evidence="7 8" id="KW-0413">Isomerase</keyword>
<keyword evidence="6 8" id="KW-0238">DNA-binding</keyword>
<dbReference type="Gene3D" id="3.90.199.10">
    <property type="entry name" value="Topoisomerase II, domain 5"/>
    <property type="match status" value="1"/>
</dbReference>
<dbReference type="InterPro" id="IPR013760">
    <property type="entry name" value="Topo_IIA-like_dom_sf"/>
</dbReference>
<dbReference type="EC" id="5.6.2.2" evidence="8"/>
<dbReference type="Proteomes" id="UP000255108">
    <property type="component" value="Unassembled WGS sequence"/>
</dbReference>
<dbReference type="OrthoDB" id="9806486at2"/>
<dbReference type="InterPro" id="IPR013758">
    <property type="entry name" value="Topo_IIA_A/C_ab"/>
</dbReference>
<dbReference type="GO" id="GO:0034335">
    <property type="term" value="F:DNA negative supercoiling activity"/>
    <property type="evidence" value="ECO:0007669"/>
    <property type="project" value="UniProtKB-ARBA"/>
</dbReference>
<dbReference type="PANTHER" id="PTHR43493">
    <property type="entry name" value="DNA GYRASE/TOPOISOMERASE SUBUNIT A"/>
    <property type="match status" value="1"/>
</dbReference>
<dbReference type="GO" id="GO:0005737">
    <property type="term" value="C:cytoplasm"/>
    <property type="evidence" value="ECO:0007669"/>
    <property type="project" value="UniProtKB-SubCell"/>
</dbReference>
<dbReference type="GO" id="GO:0005524">
    <property type="term" value="F:ATP binding"/>
    <property type="evidence" value="ECO:0007669"/>
    <property type="project" value="UniProtKB-UniRule"/>
</dbReference>
<dbReference type="RefSeq" id="WP_115227044.1">
    <property type="nucleotide sequence ID" value="NZ_CAWOLO010000002.1"/>
</dbReference>
<evidence type="ECO:0000313" key="13">
    <source>
        <dbReference type="EMBL" id="TCU89398.1"/>
    </source>
</evidence>
<dbReference type="CDD" id="cd00187">
    <property type="entry name" value="TOP4c"/>
    <property type="match status" value="1"/>
</dbReference>
<dbReference type="GO" id="GO:0006265">
    <property type="term" value="P:DNA topological change"/>
    <property type="evidence" value="ECO:0007669"/>
    <property type="project" value="UniProtKB-UniRule"/>
</dbReference>
<feature type="active site" description="O-(5'-phospho-DNA)-tyrosine intermediate" evidence="8 9">
    <location>
        <position position="123"/>
    </location>
</feature>
<dbReference type="FunFam" id="3.30.1360.40:FF:000002">
    <property type="entry name" value="DNA gyrase subunit A"/>
    <property type="match status" value="1"/>
</dbReference>
<comment type="catalytic activity">
    <reaction evidence="1 8 9">
        <text>ATP-dependent breakage, passage and rejoining of double-stranded DNA.</text>
        <dbReference type="EC" id="5.6.2.2"/>
    </reaction>
</comment>
<dbReference type="GO" id="GO:0005694">
    <property type="term" value="C:chromosome"/>
    <property type="evidence" value="ECO:0007669"/>
    <property type="project" value="InterPro"/>
</dbReference>
<evidence type="ECO:0000259" key="11">
    <source>
        <dbReference type="PROSITE" id="PS52040"/>
    </source>
</evidence>
<dbReference type="EMBL" id="SMBT01000002">
    <property type="protein sequence ID" value="TCU89398.1"/>
    <property type="molecule type" value="Genomic_DNA"/>
</dbReference>
<feature type="domain" description="Topo IIA-type catalytic" evidence="11">
    <location>
        <begin position="35"/>
        <end position="534"/>
    </location>
</feature>
<dbReference type="NCBIfam" id="NF004043">
    <property type="entry name" value="PRK05560.1"/>
    <property type="match status" value="1"/>
</dbReference>
<dbReference type="AlphaFoldDB" id="A0A377Q7S2"/>
<comment type="similarity">
    <text evidence="2 8">Belongs to the type II topoisomerase GyrA/ParC subunit family.</text>
</comment>
<dbReference type="SUPFAM" id="SSF56719">
    <property type="entry name" value="Type II DNA topoisomerase"/>
    <property type="match status" value="1"/>
</dbReference>
<evidence type="ECO:0000256" key="4">
    <source>
        <dbReference type="ARBA" id="ARBA00022840"/>
    </source>
</evidence>
<keyword evidence="5 8" id="KW-0799">Topoisomerase</keyword>
<dbReference type="Pfam" id="PF03989">
    <property type="entry name" value="DNA_gyraseA_C"/>
    <property type="match status" value="6"/>
</dbReference>
<evidence type="ECO:0000256" key="9">
    <source>
        <dbReference type="PROSITE-ProRule" id="PRU01384"/>
    </source>
</evidence>
<evidence type="ECO:0000256" key="8">
    <source>
        <dbReference type="HAMAP-Rule" id="MF_01897"/>
    </source>
</evidence>
<comment type="miscellaneous">
    <text evidence="8">Few gyrases are as efficient as E.coli at forming negative supercoils. Not all organisms have 2 type II topoisomerases; in organisms with a single type II topoisomerase this enzyme also has to decatenate newly replicated chromosomes.</text>
</comment>
<evidence type="ECO:0000256" key="5">
    <source>
        <dbReference type="ARBA" id="ARBA00023029"/>
    </source>
</evidence>
<protein>
    <recommendedName>
        <fullName evidence="8">DNA gyrase subunit A</fullName>
        <ecNumber evidence="8">5.6.2.2</ecNumber>
    </recommendedName>
</protein>
<evidence type="ECO:0000313" key="15">
    <source>
        <dbReference type="Proteomes" id="UP000295794"/>
    </source>
</evidence>
<keyword evidence="3 8" id="KW-0547">Nucleotide-binding</keyword>
<dbReference type="GO" id="GO:0006261">
    <property type="term" value="P:DNA-templated DNA replication"/>
    <property type="evidence" value="ECO:0007669"/>
    <property type="project" value="UniProtKB-UniRule"/>
</dbReference>
<evidence type="ECO:0000256" key="7">
    <source>
        <dbReference type="ARBA" id="ARBA00023235"/>
    </source>
</evidence>
<feature type="region of interest" description="Disordered" evidence="10">
    <location>
        <begin position="860"/>
        <end position="890"/>
    </location>
</feature>
<dbReference type="FunFam" id="3.90.199.10:FF:000001">
    <property type="entry name" value="DNA gyrase subunit A"/>
    <property type="match status" value="1"/>
</dbReference>
<dbReference type="GO" id="GO:0003677">
    <property type="term" value="F:DNA binding"/>
    <property type="evidence" value="ECO:0007669"/>
    <property type="project" value="UniProtKB-UniRule"/>
</dbReference>
<keyword evidence="4 8" id="KW-0067">ATP-binding</keyword>
<dbReference type="SMART" id="SM00434">
    <property type="entry name" value="TOP4c"/>
    <property type="match status" value="1"/>
</dbReference>
<dbReference type="InterPro" id="IPR050220">
    <property type="entry name" value="Type_II_DNA_Topoisomerases"/>
</dbReference>
<keyword evidence="8" id="KW-0963">Cytoplasm</keyword>
<dbReference type="GO" id="GO:0009330">
    <property type="term" value="C:DNA topoisomerase type II (double strand cut, ATP-hydrolyzing) complex"/>
    <property type="evidence" value="ECO:0007669"/>
    <property type="project" value="TreeGrafter"/>
</dbReference>
<dbReference type="HAMAP" id="MF_01897">
    <property type="entry name" value="GyrA"/>
    <property type="match status" value="1"/>
</dbReference>
<evidence type="ECO:0000256" key="3">
    <source>
        <dbReference type="ARBA" id="ARBA00022741"/>
    </source>
</evidence>
<dbReference type="InterPro" id="IPR005743">
    <property type="entry name" value="GyrA"/>
</dbReference>
<dbReference type="PANTHER" id="PTHR43493:SF5">
    <property type="entry name" value="DNA GYRASE SUBUNIT A, CHLOROPLASTIC_MITOCHONDRIAL"/>
    <property type="match status" value="1"/>
</dbReference>
<organism evidence="12 14">
    <name type="scientific">Iodobacter fluviatilis</name>
    <dbReference type="NCBI Taxonomy" id="537"/>
    <lineage>
        <taxon>Bacteria</taxon>
        <taxon>Pseudomonadati</taxon>
        <taxon>Pseudomonadota</taxon>
        <taxon>Betaproteobacteria</taxon>
        <taxon>Neisseriales</taxon>
        <taxon>Chitinibacteraceae</taxon>
        <taxon>Iodobacter</taxon>
    </lineage>
</organism>